<organism evidence="9 10">
    <name type="scientific">Umboniibacter marinipuniceus</name>
    <dbReference type="NCBI Taxonomy" id="569599"/>
    <lineage>
        <taxon>Bacteria</taxon>
        <taxon>Pseudomonadati</taxon>
        <taxon>Pseudomonadota</taxon>
        <taxon>Gammaproteobacteria</taxon>
        <taxon>Cellvibrionales</taxon>
        <taxon>Cellvibrionaceae</taxon>
        <taxon>Umboniibacter</taxon>
    </lineage>
</organism>
<dbReference type="PANTHER" id="PTHR40942:SF4">
    <property type="entry name" value="CYTOCHROME C5"/>
    <property type="match status" value="1"/>
</dbReference>
<dbReference type="GO" id="GO:0020037">
    <property type="term" value="F:heme binding"/>
    <property type="evidence" value="ECO:0007669"/>
    <property type="project" value="InterPro"/>
</dbReference>
<dbReference type="SUPFAM" id="SSF46626">
    <property type="entry name" value="Cytochrome c"/>
    <property type="match status" value="1"/>
</dbReference>
<evidence type="ECO:0000256" key="7">
    <source>
        <dbReference type="SAM" id="SignalP"/>
    </source>
</evidence>
<dbReference type="OrthoDB" id="9814708at2"/>
<dbReference type="GO" id="GO:0005506">
    <property type="term" value="F:iron ion binding"/>
    <property type="evidence" value="ECO:0007669"/>
    <property type="project" value="InterPro"/>
</dbReference>
<feature type="domain" description="Cytochrome c" evidence="8">
    <location>
        <begin position="56"/>
        <end position="137"/>
    </location>
</feature>
<keyword evidence="4" id="KW-0249">Electron transport</keyword>
<keyword evidence="7" id="KW-0732">Signal</keyword>
<keyword evidence="2 6" id="KW-0349">Heme</keyword>
<evidence type="ECO:0000313" key="10">
    <source>
        <dbReference type="Proteomes" id="UP000267187"/>
    </source>
</evidence>
<evidence type="ECO:0000313" key="9">
    <source>
        <dbReference type="EMBL" id="RMA80286.1"/>
    </source>
</evidence>
<proteinExistence type="predicted"/>
<reference evidence="9 10" key="1">
    <citation type="submission" date="2018-10" db="EMBL/GenBank/DDBJ databases">
        <title>Genomic Encyclopedia of Type Strains, Phase IV (KMG-IV): sequencing the most valuable type-strain genomes for metagenomic binning, comparative biology and taxonomic classification.</title>
        <authorList>
            <person name="Goeker M."/>
        </authorList>
    </citation>
    <scope>NUCLEOTIDE SEQUENCE [LARGE SCALE GENOMIC DNA]</scope>
    <source>
        <strain evidence="9 10">DSM 25080</strain>
    </source>
</reference>
<gene>
    <name evidence="9" type="ORF">DFR27_1652</name>
</gene>
<dbReference type="AlphaFoldDB" id="A0A3M0A6Q1"/>
<evidence type="ECO:0000256" key="2">
    <source>
        <dbReference type="ARBA" id="ARBA00022617"/>
    </source>
</evidence>
<dbReference type="InterPro" id="IPR036909">
    <property type="entry name" value="Cyt_c-like_dom_sf"/>
</dbReference>
<evidence type="ECO:0000256" key="4">
    <source>
        <dbReference type="ARBA" id="ARBA00022982"/>
    </source>
</evidence>
<dbReference type="GO" id="GO:0009055">
    <property type="term" value="F:electron transfer activity"/>
    <property type="evidence" value="ECO:0007669"/>
    <property type="project" value="InterPro"/>
</dbReference>
<dbReference type="PRINTS" id="PR00607">
    <property type="entry name" value="CYTCHROMECIE"/>
</dbReference>
<keyword evidence="5 6" id="KW-0408">Iron</keyword>
<comment type="caution">
    <text evidence="9">The sequence shown here is derived from an EMBL/GenBank/DDBJ whole genome shotgun (WGS) entry which is preliminary data.</text>
</comment>
<dbReference type="InterPro" id="IPR009056">
    <property type="entry name" value="Cyt_c-like_dom"/>
</dbReference>
<name>A0A3M0A6Q1_9GAMM</name>
<dbReference type="EMBL" id="REFJ01000003">
    <property type="protein sequence ID" value="RMA80286.1"/>
    <property type="molecule type" value="Genomic_DNA"/>
</dbReference>
<evidence type="ECO:0000256" key="3">
    <source>
        <dbReference type="ARBA" id="ARBA00022723"/>
    </source>
</evidence>
<keyword evidence="3 6" id="KW-0479">Metal-binding</keyword>
<keyword evidence="1" id="KW-0813">Transport</keyword>
<dbReference type="RefSeq" id="WP_121876959.1">
    <property type="nucleotide sequence ID" value="NZ_REFJ01000003.1"/>
</dbReference>
<dbReference type="InterPro" id="IPR002323">
    <property type="entry name" value="Cyt_CIE"/>
</dbReference>
<dbReference type="Pfam" id="PF13442">
    <property type="entry name" value="Cytochrome_CBB3"/>
    <property type="match status" value="1"/>
</dbReference>
<keyword evidence="10" id="KW-1185">Reference proteome</keyword>
<protein>
    <submittedName>
        <fullName evidence="9">Cytochrome c5</fullName>
    </submittedName>
</protein>
<evidence type="ECO:0000256" key="5">
    <source>
        <dbReference type="ARBA" id="ARBA00023004"/>
    </source>
</evidence>
<dbReference type="PANTHER" id="PTHR40942">
    <property type="match status" value="1"/>
</dbReference>
<evidence type="ECO:0000259" key="8">
    <source>
        <dbReference type="PROSITE" id="PS51007"/>
    </source>
</evidence>
<feature type="signal peptide" evidence="7">
    <location>
        <begin position="1"/>
        <end position="22"/>
    </location>
</feature>
<evidence type="ECO:0000256" key="6">
    <source>
        <dbReference type="PROSITE-ProRule" id="PRU00433"/>
    </source>
</evidence>
<dbReference type="PROSITE" id="PS51007">
    <property type="entry name" value="CYTC"/>
    <property type="match status" value="1"/>
</dbReference>
<dbReference type="Gene3D" id="1.10.760.10">
    <property type="entry name" value="Cytochrome c-like domain"/>
    <property type="match status" value="1"/>
</dbReference>
<accession>A0A3M0A6Q1</accession>
<evidence type="ECO:0000256" key="1">
    <source>
        <dbReference type="ARBA" id="ARBA00022448"/>
    </source>
</evidence>
<sequence>MKVFVKLIAVLVVVLGFNSSIADDIADSIKERTAPAASICLAGDPCAAAPAPSAPAEPRSGEQVYSASCGACHAVGVSGAPKLGDAADWSNRLSAKGLETLYSNAINGINAMPAKGLCMDCSDDEIHGAIDYMLENSK</sequence>
<feature type="chain" id="PRO_5018220519" evidence="7">
    <location>
        <begin position="23"/>
        <end position="138"/>
    </location>
</feature>
<dbReference type="Proteomes" id="UP000267187">
    <property type="component" value="Unassembled WGS sequence"/>
</dbReference>